<dbReference type="PANTHER" id="PTHR43498">
    <property type="entry name" value="FERREDOXIN:COB-COM HETERODISULFIDE REDUCTASE SUBUNIT A"/>
    <property type="match status" value="1"/>
</dbReference>
<dbReference type="Pfam" id="PF12831">
    <property type="entry name" value="FAD_oxidored"/>
    <property type="match status" value="1"/>
</dbReference>
<evidence type="ECO:0000256" key="1">
    <source>
        <dbReference type="ARBA" id="ARBA00022485"/>
    </source>
</evidence>
<reference evidence="6 7" key="1">
    <citation type="submission" date="2024-01" db="EMBL/GenBank/DDBJ databases">
        <title>The diversity of rhizobia nodulating Mimosa spp. in eleven states of Brazil covering several biomes is determined by host plant, location, and edaphic factors.</title>
        <authorList>
            <person name="Rouws L."/>
            <person name="Barauna A."/>
            <person name="Beukes C."/>
            <person name="De Faria S.M."/>
            <person name="Gross E."/>
            <person name="Dos Reis Junior F.B."/>
            <person name="Simon M."/>
            <person name="Maluk M."/>
            <person name="Odee D.W."/>
            <person name="Kenicer G."/>
            <person name="Young J.P.W."/>
            <person name="Reis V.M."/>
            <person name="Zilli J."/>
            <person name="James E.K."/>
        </authorList>
    </citation>
    <scope>NUCLEOTIDE SEQUENCE [LARGE SCALE GENOMIC DNA]</scope>
    <source>
        <strain evidence="6 7">JPY77</strain>
    </source>
</reference>
<evidence type="ECO:0000256" key="2">
    <source>
        <dbReference type="ARBA" id="ARBA00022723"/>
    </source>
</evidence>
<dbReference type="InterPro" id="IPR039650">
    <property type="entry name" value="HdrA-like"/>
</dbReference>
<accession>A0ABU9QHX6</accession>
<name>A0ABU9QHX6_9BURK</name>
<protein>
    <submittedName>
        <fullName evidence="6">FAD-dependent oxidoreductase</fullName>
    </submittedName>
</protein>
<gene>
    <name evidence="6" type="ORF">V4C55_25275</name>
</gene>
<dbReference type="PANTHER" id="PTHR43498:SF1">
    <property type="entry name" value="COB--COM HETERODISULFIDE REDUCTASE IRON-SULFUR SUBUNIT A"/>
    <property type="match status" value="1"/>
</dbReference>
<comment type="caution">
    <text evidence="6">The sequence shown here is derived from an EMBL/GenBank/DDBJ whole genome shotgun (WGS) entry which is preliminary data.</text>
</comment>
<evidence type="ECO:0000313" key="6">
    <source>
        <dbReference type="EMBL" id="MEM5289049.1"/>
    </source>
</evidence>
<dbReference type="RefSeq" id="WP_201656485.1">
    <property type="nucleotide sequence ID" value="NZ_CAJHCS010000025.1"/>
</dbReference>
<dbReference type="SUPFAM" id="SSF51905">
    <property type="entry name" value="FAD/NAD(P)-binding domain"/>
    <property type="match status" value="1"/>
</dbReference>
<keyword evidence="4" id="KW-0408">Iron</keyword>
<keyword evidence="3" id="KW-0560">Oxidoreductase</keyword>
<evidence type="ECO:0000256" key="4">
    <source>
        <dbReference type="ARBA" id="ARBA00023004"/>
    </source>
</evidence>
<organism evidence="6 7">
    <name type="scientific">Paraburkholderia sabiae</name>
    <dbReference type="NCBI Taxonomy" id="273251"/>
    <lineage>
        <taxon>Bacteria</taxon>
        <taxon>Pseudomonadati</taxon>
        <taxon>Pseudomonadota</taxon>
        <taxon>Betaproteobacteria</taxon>
        <taxon>Burkholderiales</taxon>
        <taxon>Burkholderiaceae</taxon>
        <taxon>Paraburkholderia</taxon>
    </lineage>
</organism>
<evidence type="ECO:0000256" key="3">
    <source>
        <dbReference type="ARBA" id="ARBA00023002"/>
    </source>
</evidence>
<keyword evidence="5" id="KW-0411">Iron-sulfur</keyword>
<dbReference type="PRINTS" id="PR00411">
    <property type="entry name" value="PNDRDTASEI"/>
</dbReference>
<dbReference type="InterPro" id="IPR036188">
    <property type="entry name" value="FAD/NAD-bd_sf"/>
</dbReference>
<dbReference type="EMBL" id="JAZHGC010000023">
    <property type="protein sequence ID" value="MEM5289049.1"/>
    <property type="molecule type" value="Genomic_DNA"/>
</dbReference>
<evidence type="ECO:0000313" key="7">
    <source>
        <dbReference type="Proteomes" id="UP001494588"/>
    </source>
</evidence>
<keyword evidence="7" id="KW-1185">Reference proteome</keyword>
<sequence>MNQVFSVVEEAARRTPVRYDCDVIVLGAGSAGAAAALAAARQGARVLLIERHGFVGGIMSACSLGTICGLYGIDANDEPYSLVGGIPAEVVERLHALGGAAAPKRWVGAVTVPYDLFLLKVAFDELLREAGVRVALHAQFVAVSSAHGRVEAVFIEDKSGRWAARAPMIIDATGDADVVHAAGGAFEYDLSTLQLPTTTFRLGGVSEAVARSVGRDQLKEMLEVANERGAGLPRTCGGVYFQTPGTPHLNLTRITRNGNPPNPLDTFELSDAEFEGRRQVLAYHKAFREFVPGYTDAFVVDSGIHIGVRESRRVIGDYQLTLSDVQDGRRFEDPIALCSWPVEVHESGTQTRWDWLPPGVFYQLPWRCLLPRGLANVIVAGRCLSATHDAHGSVRVTATCMAMGQAAGTAAALAAAGQLSDIRALDYQILRESLVAQGCLLDADPARTAATSCCE</sequence>
<keyword evidence="1" id="KW-0004">4Fe-4S</keyword>
<dbReference type="Gene3D" id="3.50.50.60">
    <property type="entry name" value="FAD/NAD(P)-binding domain"/>
    <property type="match status" value="1"/>
</dbReference>
<proteinExistence type="predicted"/>
<dbReference type="Proteomes" id="UP001494588">
    <property type="component" value="Unassembled WGS sequence"/>
</dbReference>
<keyword evidence="2" id="KW-0479">Metal-binding</keyword>
<evidence type="ECO:0000256" key="5">
    <source>
        <dbReference type="ARBA" id="ARBA00023014"/>
    </source>
</evidence>